<proteinExistence type="predicted"/>
<keyword evidence="3" id="KW-1185">Reference proteome</keyword>
<dbReference type="Proteomes" id="UP000000536">
    <property type="component" value="Chromosome"/>
</dbReference>
<keyword evidence="1" id="KW-0472">Membrane</keyword>
<dbReference type="AlphaFoldDB" id="Q5JER2"/>
<accession>Q5JER2</accession>
<feature type="transmembrane region" description="Helical" evidence="1">
    <location>
        <begin position="20"/>
        <end position="42"/>
    </location>
</feature>
<feature type="transmembrane region" description="Helical" evidence="1">
    <location>
        <begin position="48"/>
        <end position="67"/>
    </location>
</feature>
<feature type="transmembrane region" description="Helical" evidence="1">
    <location>
        <begin position="79"/>
        <end position="96"/>
    </location>
</feature>
<evidence type="ECO:0000256" key="1">
    <source>
        <dbReference type="SAM" id="Phobius"/>
    </source>
</evidence>
<keyword evidence="1" id="KW-0812">Transmembrane</keyword>
<dbReference type="KEGG" id="tko:TK1889"/>
<keyword evidence="1" id="KW-1133">Transmembrane helix</keyword>
<dbReference type="PATRIC" id="fig|69014.16.peg.1847"/>
<dbReference type="EMBL" id="AP006878">
    <property type="protein sequence ID" value="BAD86078.1"/>
    <property type="molecule type" value="Genomic_DNA"/>
</dbReference>
<name>Q5JER2_THEKO</name>
<protein>
    <submittedName>
        <fullName evidence="2">Hypothetical membrane protein</fullName>
    </submittedName>
</protein>
<dbReference type="InParanoid" id="Q5JER2"/>
<dbReference type="eggNOG" id="arCOG14205">
    <property type="taxonomic scope" value="Archaea"/>
</dbReference>
<evidence type="ECO:0000313" key="3">
    <source>
        <dbReference type="Proteomes" id="UP000000536"/>
    </source>
</evidence>
<organism evidence="2 3">
    <name type="scientific">Thermococcus kodakarensis (strain ATCC BAA-918 / JCM 12380 / KOD1)</name>
    <name type="common">Pyrococcus kodakaraensis (strain KOD1)</name>
    <dbReference type="NCBI Taxonomy" id="69014"/>
    <lineage>
        <taxon>Archaea</taxon>
        <taxon>Methanobacteriati</taxon>
        <taxon>Methanobacteriota</taxon>
        <taxon>Thermococci</taxon>
        <taxon>Thermococcales</taxon>
        <taxon>Thermococcaceae</taxon>
        <taxon>Thermococcus</taxon>
    </lineage>
</organism>
<dbReference type="EnsemblBacteria" id="BAD86078">
    <property type="protein sequence ID" value="BAD86078"/>
    <property type="gene ID" value="TK1889"/>
</dbReference>
<feature type="transmembrane region" description="Helical" evidence="1">
    <location>
        <begin position="108"/>
        <end position="129"/>
    </location>
</feature>
<evidence type="ECO:0000313" key="2">
    <source>
        <dbReference type="EMBL" id="BAD86078.1"/>
    </source>
</evidence>
<sequence>MVFEVNAVKEYVRLLFLLRLFLRVFAFGYPLFLTVMYNFWIFTRIPSWALVVYIVVMDMVELTVLIFSEKPWIGALTKVYLALAIVFEFPSAVVELPVSGRIYGYAPFFGWALLWYLPVFLICVFSSGLGNDTMKAKPNDF</sequence>
<reference evidence="2 3" key="1">
    <citation type="journal article" date="2005" name="Genome Res.">
        <title>Complete genome sequence of the hyperthermophilic archaeon Thermococcus kodakaraensis KOD1 and comparison with Pyrococcus genomes.</title>
        <authorList>
            <person name="Fukui T."/>
            <person name="Atomi H."/>
            <person name="Kanai T."/>
            <person name="Matsumi R."/>
            <person name="Fujiwara S."/>
            <person name="Imanaka T."/>
        </authorList>
    </citation>
    <scope>NUCLEOTIDE SEQUENCE [LARGE SCALE GENOMIC DNA]</scope>
    <source>
        <strain evidence="3">ATCC BAA-918 / JCM 12380 / KOD1</strain>
    </source>
</reference>
<dbReference type="STRING" id="69014.TK1889"/>
<gene>
    <name evidence="2" type="ordered locus">TK1889</name>
</gene>
<dbReference type="HOGENOM" id="CLU_2056178_0_0_2"/>